<keyword evidence="12 15" id="KW-0238">DNA-binding</keyword>
<evidence type="ECO:0000256" key="16">
    <source>
        <dbReference type="SAM" id="MobiDB-lite"/>
    </source>
</evidence>
<dbReference type="GO" id="GO:0042025">
    <property type="term" value="C:host cell nucleus"/>
    <property type="evidence" value="ECO:0007669"/>
    <property type="project" value="UniProtKB-SubCell"/>
</dbReference>
<evidence type="ECO:0000256" key="8">
    <source>
        <dbReference type="ARBA" id="ARBA00022921"/>
    </source>
</evidence>
<keyword evidence="11 15" id="KW-1176">Cytoplasmic inwards viral transport</keyword>
<evidence type="ECO:0000256" key="1">
    <source>
        <dbReference type="ARBA" id="ARBA00022524"/>
    </source>
</evidence>
<feature type="region of interest" description="Disordered" evidence="16">
    <location>
        <begin position="71"/>
        <end position="96"/>
    </location>
</feature>
<name>A0A2D2AM45_9PAPI</name>
<accession>A0A2D2AM45</accession>
<keyword evidence="9 15" id="KW-1177">Microtubular inwards viral transport</keyword>
<evidence type="ECO:0000256" key="11">
    <source>
        <dbReference type="ARBA" id="ARBA00023120"/>
    </source>
</evidence>
<comment type="subunit">
    <text evidence="15">Interacts with major capsid protein L1. Interacts with E2; this interaction inhibits E2 transcriptional activity but not the DNA replication function E2. Interacts with host HSPA8; this interaction is required for L2 nuclear translocation. Interacts with host importins KPNB2 and KPNB3. Forms a complex with importin alpha2-beta1 heterodimers via interaction with the importin alpha2 adapter. Interacts with host DYNLT1; this interaction is essential for virus intracellular transport during entry. Interacts (via C-terminus) with host retromer subunits VPS35 AND VPS29.</text>
</comment>
<sequence length="519" mass="57169">MNDAKRQKRDTAENLYRNCQITGDCPPDVVNKLENKTWADVLLQAFSSIIYLGNLGIGTGKGNVTTGVRPIPGGRTIPETIAPSTVPGRPTLQRPTVTKPVRPFAVPVDPLSAGTRVVDPSGIRPVDVLQPTSPSIVTLTDTVPDTIITIGEGTIPELDIITDTTSIASHPTVIQSTDNGVAILNVTPADPPPTRVIFSNETLNPAFESAVGHIDPAIDVIVNPFATTETITFGEEIPLEPLRPYNEFQLEDLPQTSTPKQILERYYNRASQFYKRFIQQRPTRNLNLLGDVGRAIEFGFDNPAFDPEVSRQFEQDVDDVTAAPDPDFVGIQRISRPYLTATSNRNIRVSRLGTRAGVRTRSGVTVGQDIHFYYDISPIDTIELSLLSTDSSTAIIGPSTQETILDPSTLPAQVLQDTDLLDIYNESFNNVHLVLQGTEEAEDNVSIPIYNALTFRPTVFDINYGIYYSAENNNKENVILPDSPLVPFIPNSSIDVYSNDFIIHPSLLKKRKRKRSDSF</sequence>
<keyword evidence="4 15" id="KW-1048">Host nucleus</keyword>
<evidence type="ECO:0000256" key="14">
    <source>
        <dbReference type="ARBA" id="ARBA00023296"/>
    </source>
</evidence>
<dbReference type="GO" id="GO:0005198">
    <property type="term" value="F:structural molecule activity"/>
    <property type="evidence" value="ECO:0007669"/>
    <property type="project" value="UniProtKB-UniRule"/>
</dbReference>
<comment type="function">
    <text evidence="15">Minor protein of the capsid that localizes along the inner surface of the virion, within the central cavities beneath the L1 pentamers. Plays a role in capsid stabilization through interaction with the major capsid protein L1. Once the virion enters the host cell, L2 escorts the genomic DNA into the nucleus by promoting escape from the endosomal compartments and traffic through the host Golgi network. Mechanistically, the C-terminus of L2 possesses a cell-penetrating peptide that protudes from the host endosome, interacts with host cytoplasmic retromer cargo and thereby mediates the capsid delivery to the host trans-Golgi network. Plays a role through its interaction with host dynein in the intracellular microtubule-dependent transport of viral capsid toward the nucleus. Mediates the viral genome import into the nucleus through binding to host importins. Once within the nucleus, L2 localizes viral genomes to host PML bodies in order to activate early gene expression for establishment of infection. Later on, promotes late gene expression by interacting with the viral E2 protein and by inhibiting its transcriptional activation functions. During virion assembly, encapsidates the genome by direct interaction with the viral DNA.</text>
</comment>
<keyword evidence="2 15" id="KW-0597">Phosphoprotein</keyword>
<comment type="subcellular location">
    <subcellularLocation>
        <location evidence="15">Virion</location>
    </subcellularLocation>
    <subcellularLocation>
        <location evidence="15">Host nucleus</location>
    </subcellularLocation>
</comment>
<evidence type="ECO:0000256" key="4">
    <source>
        <dbReference type="ARBA" id="ARBA00022562"/>
    </source>
</evidence>
<keyword evidence="1 15" id="KW-1163">Viral penetration into host nucleus</keyword>
<evidence type="ECO:0000256" key="13">
    <source>
        <dbReference type="ARBA" id="ARBA00023157"/>
    </source>
</evidence>
<protein>
    <recommendedName>
        <fullName evidence="15">Minor capsid protein L2</fullName>
    </recommendedName>
</protein>
<keyword evidence="14 15" id="KW-1160">Virus entry into host cell</keyword>
<keyword evidence="7 15" id="KW-0946">Virion</keyword>
<dbReference type="GO" id="GO:0019028">
    <property type="term" value="C:viral capsid"/>
    <property type="evidence" value="ECO:0007669"/>
    <property type="project" value="UniProtKB-UniRule"/>
</dbReference>
<evidence type="ECO:0000256" key="9">
    <source>
        <dbReference type="ARBA" id="ARBA00022952"/>
    </source>
</evidence>
<dbReference type="EMBL" id="MF588740">
    <property type="protein sequence ID" value="ATQ38523.1"/>
    <property type="molecule type" value="Genomic_DNA"/>
</dbReference>
<evidence type="ECO:0000256" key="5">
    <source>
        <dbReference type="ARBA" id="ARBA00022581"/>
    </source>
</evidence>
<comment type="PTM">
    <text evidence="15">Highly phosphorylated.</text>
</comment>
<evidence type="ECO:0000256" key="2">
    <source>
        <dbReference type="ARBA" id="ARBA00022553"/>
    </source>
</evidence>
<keyword evidence="10" id="KW-1039">Host endosome</keyword>
<organism evidence="17">
    <name type="scientific">Gammapapillomavirus 22</name>
    <dbReference type="NCBI Taxonomy" id="1961679"/>
    <lineage>
        <taxon>Viruses</taxon>
        <taxon>Monodnaviria</taxon>
        <taxon>Shotokuvirae</taxon>
        <taxon>Cossaviricota</taxon>
        <taxon>Papovaviricetes</taxon>
        <taxon>Zurhausenvirales</taxon>
        <taxon>Papillomaviridae</taxon>
        <taxon>Firstpapillomavirinae</taxon>
        <taxon>Gammapapillomavirus</taxon>
    </lineage>
</organism>
<dbReference type="GO" id="GO:0003677">
    <property type="term" value="F:DNA binding"/>
    <property type="evidence" value="ECO:0007669"/>
    <property type="project" value="UniProtKB-UniRule"/>
</dbReference>
<evidence type="ECO:0000256" key="3">
    <source>
        <dbReference type="ARBA" id="ARBA00022561"/>
    </source>
</evidence>
<comment type="similarity">
    <text evidence="15">Belongs to the papillomaviridae L2 protein family.</text>
</comment>
<dbReference type="GO" id="GO:0075732">
    <property type="term" value="P:viral penetration into host nucleus"/>
    <property type="evidence" value="ECO:0007669"/>
    <property type="project" value="UniProtKB-KW"/>
</dbReference>
<proteinExistence type="inferred from homology"/>
<dbReference type="InterPro" id="IPR000784">
    <property type="entry name" value="Late_L2"/>
</dbReference>
<evidence type="ECO:0000256" key="12">
    <source>
        <dbReference type="ARBA" id="ARBA00023125"/>
    </source>
</evidence>
<feature type="disulfide bond" evidence="15">
    <location>
        <begin position="19"/>
        <end position="25"/>
    </location>
</feature>
<dbReference type="HAMAP" id="MF_04003">
    <property type="entry name" value="PPV_L2"/>
    <property type="match status" value="1"/>
</dbReference>
<keyword evidence="5 15" id="KW-0945">Host-virus interaction</keyword>
<keyword evidence="8 15" id="KW-0426">Late protein</keyword>
<evidence type="ECO:0000256" key="15">
    <source>
        <dbReference type="HAMAP-Rule" id="MF_04003"/>
    </source>
</evidence>
<evidence type="ECO:0000256" key="10">
    <source>
        <dbReference type="ARBA" id="ARBA00023046"/>
    </source>
</evidence>
<dbReference type="GO" id="GO:0046718">
    <property type="term" value="P:symbiont entry into host cell"/>
    <property type="evidence" value="ECO:0007669"/>
    <property type="project" value="UniProtKB-KW"/>
</dbReference>
<keyword evidence="3 15" id="KW-0167">Capsid protein</keyword>
<evidence type="ECO:0000256" key="6">
    <source>
        <dbReference type="ARBA" id="ARBA00022812"/>
    </source>
</evidence>
<keyword evidence="13 15" id="KW-1015">Disulfide bond</keyword>
<reference evidence="17" key="1">
    <citation type="journal article" date="2018" name="MSphere">
        <title>Metagenomic Discovery of 83 New Human Papillomavirus Types in Patients with Immunodeficiency.</title>
        <authorList>
            <person name="Pastrana D.V."/>
            <person name="Peretti A."/>
            <person name="Welch N.L."/>
            <person name="Borgogna C."/>
            <person name="Olivero C."/>
            <person name="Badolato R."/>
            <person name="Notarangelo L.D."/>
            <person name="Gariglio M."/>
            <person name="FitzGerald P.C."/>
            <person name="McIntosh C.E."/>
            <person name="Reeves J."/>
            <person name="Starrett G.J."/>
            <person name="Bliskovsky V."/>
            <person name="Velez D."/>
            <person name="Brownell I."/>
            <person name="Yarchoan R."/>
            <person name="Wyvill K.M."/>
            <person name="Uldrick T.S."/>
            <person name="Maldarelli F."/>
            <person name="Lisco A."/>
            <person name="Sereti I."/>
            <person name="Gonzalez C.M."/>
            <person name="Androphy E.J."/>
            <person name="McBride A.A."/>
            <person name="Van Doorslaer K."/>
            <person name="Garcia F."/>
            <person name="Dvoretzky I."/>
            <person name="Liu J.S."/>
            <person name="Han J."/>
            <person name="Murphy P.M."/>
            <person name="McDermott D.H."/>
            <person name="Buck C.B."/>
        </authorList>
    </citation>
    <scope>NUCLEOTIDE SEQUENCE</scope>
    <source>
        <strain evidence="17">Gamma22_w18c07</strain>
    </source>
</reference>
<evidence type="ECO:0000256" key="7">
    <source>
        <dbReference type="ARBA" id="ARBA00022844"/>
    </source>
</evidence>
<evidence type="ECO:0000313" key="17">
    <source>
        <dbReference type="EMBL" id="ATQ38523.1"/>
    </source>
</evidence>
<gene>
    <name evidence="15 17" type="primary">L2</name>
</gene>
<dbReference type="GO" id="GO:0043657">
    <property type="term" value="C:host cell"/>
    <property type="evidence" value="ECO:0007669"/>
    <property type="project" value="GOC"/>
</dbReference>
<comment type="caution">
    <text evidence="15">Lacks conserved residue(s) required for the propagation of feature annotation.</text>
</comment>
<dbReference type="Pfam" id="PF00513">
    <property type="entry name" value="Late_protein_L2"/>
    <property type="match status" value="1"/>
</dbReference>
<dbReference type="GO" id="GO:0075521">
    <property type="term" value="P:microtubule-dependent intracellular transport of viral material towards nucleus"/>
    <property type="evidence" value="ECO:0007669"/>
    <property type="project" value="UniProtKB-UniRule"/>
</dbReference>
<dbReference type="Proteomes" id="UP000290730">
    <property type="component" value="Segment"/>
</dbReference>
<keyword evidence="6" id="KW-1040">Host Golgi apparatus</keyword>